<evidence type="ECO:0000313" key="15">
    <source>
        <dbReference type="EMBL" id="MCQ1056904.1"/>
    </source>
</evidence>
<evidence type="ECO:0000256" key="3">
    <source>
        <dbReference type="ARBA" id="ARBA00022516"/>
    </source>
</evidence>
<evidence type="ECO:0000259" key="14">
    <source>
        <dbReference type="Pfam" id="PF00487"/>
    </source>
</evidence>
<keyword evidence="4 13" id="KW-0812">Transmembrane</keyword>
<evidence type="ECO:0000256" key="4">
    <source>
        <dbReference type="ARBA" id="ARBA00022692"/>
    </source>
</evidence>
<keyword evidence="6 13" id="KW-1133">Transmembrane helix</keyword>
<evidence type="ECO:0000256" key="12">
    <source>
        <dbReference type="SAM" id="Coils"/>
    </source>
</evidence>
<evidence type="ECO:0000256" key="10">
    <source>
        <dbReference type="ARBA" id="ARBA00023136"/>
    </source>
</evidence>
<dbReference type="InterPro" id="IPR009160">
    <property type="entry name" value="Acyl-CoA_deSatase_haem/ster-bd"/>
</dbReference>
<sequence length="378" mass="44671">MTSTKPAVLWLNVTIFALTFLVAVIATPLYAYFVGFDGAQWLMLLIAFSFCGMSITAGYHRLWSHKTYEANTVVRCIFAIGGAFALQNSILHWSSDHRIHHRYVDNNDKDPYSAKMGFFYSHIGWMLREYQASRYNDYSNCRDLQKDKIVMWQHKYYVLLAVLTNFGIPFLFGLIHGDVWGALLLVGVVRLVLSHHTTFFINSLAHIWGSQPYTEKNTARDNGLLAFLTFGEGYHNFHHIFENDYRNGIRWWQFDPTKWLIKSLSWIGATRNLRTSPEDRIEKAKVRMLHKRVQKKLMDNRATNHSTQLKLARLDEEYELLVQKIADYYDAKKRLLELKKKKLLKHYESFEFLQQYNEMKRRLEEQQRSWQQLTAQYV</sequence>
<evidence type="ECO:0000313" key="16">
    <source>
        <dbReference type="Proteomes" id="UP001524460"/>
    </source>
</evidence>
<gene>
    <name evidence="15" type="ORF">NHN17_02310</name>
</gene>
<comment type="subcellular location">
    <subcellularLocation>
        <location evidence="1">Membrane</location>
        <topology evidence="1">Multi-pass membrane protein</topology>
    </subcellularLocation>
</comment>
<evidence type="ECO:0000256" key="5">
    <source>
        <dbReference type="ARBA" id="ARBA00022832"/>
    </source>
</evidence>
<reference evidence="15 16" key="1">
    <citation type="submission" date="2022-07" db="EMBL/GenBank/DDBJ databases">
        <title>Photobacterium pectinilyticum sp. nov., a marine bacterium isolated from surface seawater of Qingdao offshore.</title>
        <authorList>
            <person name="Wang X."/>
        </authorList>
    </citation>
    <scope>NUCLEOTIDE SEQUENCE [LARGE SCALE GENOMIC DNA]</scope>
    <source>
        <strain evidence="15 16">ZSDE20</strain>
    </source>
</reference>
<keyword evidence="9" id="KW-0443">Lipid metabolism</keyword>
<keyword evidence="11" id="KW-0275">Fatty acid biosynthesis</keyword>
<dbReference type="EMBL" id="JANEYT010000003">
    <property type="protein sequence ID" value="MCQ1056904.1"/>
    <property type="molecule type" value="Genomic_DNA"/>
</dbReference>
<dbReference type="PANTHER" id="PTHR11351">
    <property type="entry name" value="ACYL-COA DESATURASE"/>
    <property type="match status" value="1"/>
</dbReference>
<feature type="transmembrane region" description="Helical" evidence="13">
    <location>
        <begin position="39"/>
        <end position="59"/>
    </location>
</feature>
<keyword evidence="12" id="KW-0175">Coiled coil</keyword>
<comment type="caution">
    <text evidence="15">The sequence shown here is derived from an EMBL/GenBank/DDBJ whole genome shotgun (WGS) entry which is preliminary data.</text>
</comment>
<dbReference type="CDD" id="cd03505">
    <property type="entry name" value="Delta9-FADS-like"/>
    <property type="match status" value="1"/>
</dbReference>
<dbReference type="PIRSF" id="PIRSF000345">
    <property type="entry name" value="OLE1"/>
    <property type="match status" value="1"/>
</dbReference>
<dbReference type="Pfam" id="PF00487">
    <property type="entry name" value="FA_desaturase"/>
    <property type="match status" value="1"/>
</dbReference>
<accession>A0ABT1N0W0</accession>
<keyword evidence="3" id="KW-0444">Lipid biosynthesis</keyword>
<dbReference type="InterPro" id="IPR005804">
    <property type="entry name" value="FA_desaturase_dom"/>
</dbReference>
<keyword evidence="8" id="KW-0408">Iron</keyword>
<evidence type="ECO:0000256" key="11">
    <source>
        <dbReference type="ARBA" id="ARBA00023160"/>
    </source>
</evidence>
<keyword evidence="7 15" id="KW-0560">Oxidoreductase</keyword>
<dbReference type="RefSeq" id="WP_255040505.1">
    <property type="nucleotide sequence ID" value="NZ_JANEYT010000003.1"/>
</dbReference>
<dbReference type="Proteomes" id="UP001524460">
    <property type="component" value="Unassembled WGS sequence"/>
</dbReference>
<dbReference type="EC" id="1.14.19.-" evidence="15"/>
<evidence type="ECO:0000256" key="6">
    <source>
        <dbReference type="ARBA" id="ARBA00022989"/>
    </source>
</evidence>
<organism evidence="15 16">
    <name type="scientific">Photobacterium pectinilyticum</name>
    <dbReference type="NCBI Taxonomy" id="2906793"/>
    <lineage>
        <taxon>Bacteria</taxon>
        <taxon>Pseudomonadati</taxon>
        <taxon>Pseudomonadota</taxon>
        <taxon>Gammaproteobacteria</taxon>
        <taxon>Vibrionales</taxon>
        <taxon>Vibrionaceae</taxon>
        <taxon>Photobacterium</taxon>
    </lineage>
</organism>
<feature type="coiled-coil region" evidence="12">
    <location>
        <begin position="311"/>
        <end position="376"/>
    </location>
</feature>
<feature type="transmembrane region" description="Helical" evidence="13">
    <location>
        <begin position="7"/>
        <end position="33"/>
    </location>
</feature>
<keyword evidence="5" id="KW-0276">Fatty acid metabolism</keyword>
<evidence type="ECO:0000256" key="1">
    <source>
        <dbReference type="ARBA" id="ARBA00004141"/>
    </source>
</evidence>
<dbReference type="InterPro" id="IPR015876">
    <property type="entry name" value="Acyl-CoA_DS"/>
</dbReference>
<evidence type="ECO:0000256" key="7">
    <source>
        <dbReference type="ARBA" id="ARBA00023002"/>
    </source>
</evidence>
<dbReference type="PRINTS" id="PR00075">
    <property type="entry name" value="FACDDSATRASE"/>
</dbReference>
<evidence type="ECO:0000256" key="13">
    <source>
        <dbReference type="SAM" id="Phobius"/>
    </source>
</evidence>
<dbReference type="PANTHER" id="PTHR11351:SF31">
    <property type="entry name" value="DESATURASE 1, ISOFORM A-RELATED"/>
    <property type="match status" value="1"/>
</dbReference>
<feature type="domain" description="Fatty acid desaturase" evidence="14">
    <location>
        <begin position="40"/>
        <end position="262"/>
    </location>
</feature>
<keyword evidence="16" id="KW-1185">Reference proteome</keyword>
<feature type="transmembrane region" description="Helical" evidence="13">
    <location>
        <begin position="156"/>
        <end position="175"/>
    </location>
</feature>
<name>A0ABT1N0W0_9GAMM</name>
<evidence type="ECO:0000256" key="9">
    <source>
        <dbReference type="ARBA" id="ARBA00023098"/>
    </source>
</evidence>
<dbReference type="GO" id="GO:0016491">
    <property type="term" value="F:oxidoreductase activity"/>
    <property type="evidence" value="ECO:0007669"/>
    <property type="project" value="UniProtKB-KW"/>
</dbReference>
<protein>
    <submittedName>
        <fullName evidence="15">Fatty acid desaturase</fullName>
        <ecNumber evidence="15">1.14.19.-</ecNumber>
    </submittedName>
</protein>
<proteinExistence type="inferred from homology"/>
<evidence type="ECO:0000256" key="2">
    <source>
        <dbReference type="ARBA" id="ARBA00008749"/>
    </source>
</evidence>
<evidence type="ECO:0000256" key="8">
    <source>
        <dbReference type="ARBA" id="ARBA00023004"/>
    </source>
</evidence>
<comment type="similarity">
    <text evidence="2">Belongs to the fatty acid desaturase type 2 family.</text>
</comment>
<keyword evidence="10 13" id="KW-0472">Membrane</keyword>